<evidence type="ECO:0000256" key="1">
    <source>
        <dbReference type="SAM" id="Phobius"/>
    </source>
</evidence>
<feature type="transmembrane region" description="Helical" evidence="1">
    <location>
        <begin position="142"/>
        <end position="163"/>
    </location>
</feature>
<evidence type="ECO:0000313" key="2">
    <source>
        <dbReference type="EMBL" id="MBH1939982.1"/>
    </source>
</evidence>
<dbReference type="AlphaFoldDB" id="A0A8J7HBG8"/>
<evidence type="ECO:0000313" key="3">
    <source>
        <dbReference type="Proteomes" id="UP000623269"/>
    </source>
</evidence>
<proteinExistence type="predicted"/>
<name>A0A8J7HBG8_9FIRM</name>
<organism evidence="2 3">
    <name type="scientific">Mobilitalea sibirica</name>
    <dbReference type="NCBI Taxonomy" id="1462919"/>
    <lineage>
        <taxon>Bacteria</taxon>
        <taxon>Bacillati</taxon>
        <taxon>Bacillota</taxon>
        <taxon>Clostridia</taxon>
        <taxon>Lachnospirales</taxon>
        <taxon>Lachnospiraceae</taxon>
        <taxon>Mobilitalea</taxon>
    </lineage>
</organism>
<keyword evidence="1" id="KW-0472">Membrane</keyword>
<feature type="transmembrane region" description="Helical" evidence="1">
    <location>
        <begin position="36"/>
        <end position="62"/>
    </location>
</feature>
<dbReference type="Proteomes" id="UP000623269">
    <property type="component" value="Unassembled WGS sequence"/>
</dbReference>
<accession>A0A8J7HBG8</accession>
<keyword evidence="3" id="KW-1185">Reference proteome</keyword>
<keyword evidence="1" id="KW-0812">Transmembrane</keyword>
<dbReference type="RefSeq" id="WP_197660210.1">
    <property type="nucleotide sequence ID" value="NZ_JAEAGR010000003.1"/>
</dbReference>
<sequence>MKGKRSSFFAFIFSLLPGAGEMYLGFMKRGTSIMVVFWGLIFLSAWLNIGPLLYGMPIIWFISFFDVHNLRSMPDSEFQAKEDDFIFIPEMNMDKVRLLRTKYRTVFALALILFGFSILWNNTFNIIEFTLPSYYNLIIYRLGHYFPQLIVGLVIIAIGIYLIRGKKEELDKDEAAKNQGISLLDDKGGQNL</sequence>
<reference evidence="2" key="1">
    <citation type="submission" date="2020-12" db="EMBL/GenBank/DDBJ databases">
        <title>M. sibirica DSM 26468T genome.</title>
        <authorList>
            <person name="Thieme N."/>
            <person name="Rettenmaier R."/>
            <person name="Zverlov V."/>
            <person name="Liebl W."/>
        </authorList>
    </citation>
    <scope>NUCLEOTIDE SEQUENCE</scope>
    <source>
        <strain evidence="2">DSM 26468</strain>
    </source>
</reference>
<keyword evidence="1" id="KW-1133">Transmembrane helix</keyword>
<comment type="caution">
    <text evidence="2">The sequence shown here is derived from an EMBL/GenBank/DDBJ whole genome shotgun (WGS) entry which is preliminary data.</text>
</comment>
<dbReference type="EMBL" id="JAEAGR010000003">
    <property type="protein sequence ID" value="MBH1939982.1"/>
    <property type="molecule type" value="Genomic_DNA"/>
</dbReference>
<evidence type="ECO:0008006" key="4">
    <source>
        <dbReference type="Google" id="ProtNLM"/>
    </source>
</evidence>
<protein>
    <recommendedName>
        <fullName evidence="4">TM2 domain-containing protein</fullName>
    </recommendedName>
</protein>
<gene>
    <name evidence="2" type="ORF">I5677_03610</name>
</gene>
<feature type="transmembrane region" description="Helical" evidence="1">
    <location>
        <begin position="103"/>
        <end position="122"/>
    </location>
</feature>